<gene>
    <name evidence="1" type="ORF">Tci_898138</name>
</gene>
<reference evidence="1" key="1">
    <citation type="journal article" date="2019" name="Sci. Rep.">
        <title>Draft genome of Tanacetum cinerariifolium, the natural source of mosquito coil.</title>
        <authorList>
            <person name="Yamashiro T."/>
            <person name="Shiraishi A."/>
            <person name="Satake H."/>
            <person name="Nakayama K."/>
        </authorList>
    </citation>
    <scope>NUCLEOTIDE SEQUENCE</scope>
</reference>
<evidence type="ECO:0000313" key="1">
    <source>
        <dbReference type="EMBL" id="GFD26169.1"/>
    </source>
</evidence>
<feature type="non-terminal residue" evidence="1">
    <location>
        <position position="1"/>
    </location>
</feature>
<comment type="caution">
    <text evidence="1">The sequence shown here is derived from an EMBL/GenBank/DDBJ whole genome shotgun (WGS) entry which is preliminary data.</text>
</comment>
<name>A0A699UY22_TANCI</name>
<organism evidence="1">
    <name type="scientific">Tanacetum cinerariifolium</name>
    <name type="common">Dalmatian daisy</name>
    <name type="synonym">Chrysanthemum cinerariifolium</name>
    <dbReference type="NCBI Taxonomy" id="118510"/>
    <lineage>
        <taxon>Eukaryota</taxon>
        <taxon>Viridiplantae</taxon>
        <taxon>Streptophyta</taxon>
        <taxon>Embryophyta</taxon>
        <taxon>Tracheophyta</taxon>
        <taxon>Spermatophyta</taxon>
        <taxon>Magnoliopsida</taxon>
        <taxon>eudicotyledons</taxon>
        <taxon>Gunneridae</taxon>
        <taxon>Pentapetalae</taxon>
        <taxon>asterids</taxon>
        <taxon>campanulids</taxon>
        <taxon>Asterales</taxon>
        <taxon>Asteraceae</taxon>
        <taxon>Asteroideae</taxon>
        <taxon>Anthemideae</taxon>
        <taxon>Anthemidinae</taxon>
        <taxon>Tanacetum</taxon>
    </lineage>
</organism>
<dbReference type="EMBL" id="BKCJ011366516">
    <property type="protein sequence ID" value="GFD26169.1"/>
    <property type="molecule type" value="Genomic_DNA"/>
</dbReference>
<accession>A0A699UY22</accession>
<sequence length="139" mass="14062">EGSRQARVAGEVVVAVGSGRVGGVGEATGAVHIHAPDILIGAGADNRRRIAAQVPILAHRHHIGSGRQRAGRAAPLMLANVPAPAGLLCHWYVRPVVPAAMPVALSVKAILVQAFGTEAVAVVVAGVPVQGVVGSTFTR</sequence>
<dbReference type="AlphaFoldDB" id="A0A699UY22"/>
<protein>
    <submittedName>
        <fullName evidence="1">Uncharacterized protein</fullName>
    </submittedName>
</protein>
<proteinExistence type="predicted"/>